<sequence length="1389" mass="156958">MLLSNKHFTPVIGLDIHIVILLGFPIPLPHPYIGLVVDPMDYVPFIGATTKVNHVPRGKSDTSGKIIILFHIPMGGPFLLAPMIGHDSVNFFGSKKVKVEGNLMSPSGHMLMTCNDIGIPLSLQPGKKFIPIPSLYLPTSFSIPLSFGKPVRVGGPYVPDWAGVLLNLIMSYGFGAMMKGLGKAGKKAMTRFNKALKNKLGSNKLSKFLCKKGFEPVDLVQGIVIYDGTDFELPGPIALKWERSWNSDSDFEGLLGHGTHMSYDMRVEELESDAATVVLLGDGRSAVFEQLSYSGESDYNRHEKLTLTRTATDEFEMFDYARRLTYTFRQQPGGRQFRLITITNEAGFFISLHYGGNNSLLRIIDSAGRHLHIDSDHAGRITRVTARHSGKQQVLVNYVYNEAGDLAEITDALSQSVRIQYRHHLMVSKTDRNGQTFYWEYDKENRCVHTWGDGGLLEGRIAYYPQHGYNLVTNSLGHTTTYYYTPDFVVEQIKDPIGCSTFFSYTEHLEIYRVIDPEGNVTGYTYDENGNQTGMIQPDGSEYTFVYDNEHRLILAGDPEGASRTFIYYQESGLLHTLTEADGRIQIFRYNDQHLLSMVENEQEDKTWLTYDADYNLHTLTLPDGGEAVWEYDAWGQCTNSRNPLGQEQIFRYDALGRITDVKLPDGNSVELQYNAYEDILSVRDKHQQVRFGYTALGSLKTREENGTKIHFTYNTEEQLTRLVNEHGESYSFQRNRRGDVVSETGFDGLTRHYERDSAGKVIKIQRPGQRWTTYEYDYNGRIIRSAYSDGTWETYNYNRNGLLMAAENEHSAIKLARDVTGRITQEWQNGHTVTRSYDRNGRCKAIQSSIGANIRLQRNNLGEVTQMEASAEGLEHAWTAHIQRNAFGLEIERTLPGGVKSTWTYDNGAMPASHLVQSGSRTTRSRQYQWDPNQRLKQIVNGLSKGIAKFGYDEVGSLAWGQYEDGQYDYRLPDKTGNLHKTQIKKDRKYSAGGRLQESDNTRFIYDEEGNLSKKMVNTSPAGIGVWEYEWYGNGMLKQVTRPDRQTLTFQYDALGRRTSKSYKGQLARFVWNGNAPLHEWSYPVEDIPVMTIDETGNIQQSHPEPIPPETLATWVFEEGSLTPAAKIVQGKQYSIIADYLGTPAEAYDENGQLVWSCELDIYGKVRKLSGDKGFIPFRYQGQYEDVETGLYCNHFRYYSPEEGCYISQDPLGLGGGIRPYGYVDDPLSWIDPAGLTPIPSLADLKHAAQHTLNFDTAKDGAVFWSSNDKTSNMLAAQKWATANGKTTLEQTVGGQYLNDLDLFGPHSTLTGQEAAEVWDIASKRFAENASGDIHVFSTNAKKMNKWGNIRTWWRIELPALLKNTKVTNIYRMKKDGTKAKNGHIKCR</sequence>
<dbReference type="InterPro" id="IPR050708">
    <property type="entry name" value="T6SS_VgrG/RHS"/>
</dbReference>
<evidence type="ECO:0000259" key="2">
    <source>
        <dbReference type="Pfam" id="PF20148"/>
    </source>
</evidence>
<feature type="domain" description="Teneurin-like YD-shell" evidence="3">
    <location>
        <begin position="645"/>
        <end position="785"/>
    </location>
</feature>
<dbReference type="PANTHER" id="PTHR32305">
    <property type="match status" value="1"/>
</dbReference>
<dbReference type="RefSeq" id="WP_169227472.1">
    <property type="nucleotide sequence ID" value="NZ_JABBGC010000003.1"/>
</dbReference>
<dbReference type="PANTHER" id="PTHR32305:SF15">
    <property type="entry name" value="PROTEIN RHSA-RELATED"/>
    <property type="match status" value="1"/>
</dbReference>
<dbReference type="NCBIfam" id="TIGR01643">
    <property type="entry name" value="YD_repeat_2x"/>
    <property type="match status" value="2"/>
</dbReference>
<dbReference type="SUPFAM" id="SSF52309">
    <property type="entry name" value="N-(deoxy)ribosyltransferase-like"/>
    <property type="match status" value="1"/>
</dbReference>
<dbReference type="NCBIfam" id="TIGR03696">
    <property type="entry name" value="Rhs_assc_core"/>
    <property type="match status" value="1"/>
</dbReference>
<dbReference type="InterPro" id="IPR022385">
    <property type="entry name" value="Rhs_assc_core"/>
</dbReference>
<feature type="domain" description="Teneurin-like YD-shell" evidence="3">
    <location>
        <begin position="357"/>
        <end position="447"/>
    </location>
</feature>
<feature type="domain" description="Teneurin-like YD-shell" evidence="3">
    <location>
        <begin position="902"/>
        <end position="1072"/>
    </location>
</feature>
<dbReference type="InterPro" id="IPR056823">
    <property type="entry name" value="TEN-like_YD-shell"/>
</dbReference>
<dbReference type="Gene3D" id="2.180.10.10">
    <property type="entry name" value="RHS repeat-associated core"/>
    <property type="match status" value="3"/>
</dbReference>
<dbReference type="Pfam" id="PF05593">
    <property type="entry name" value="RHS_repeat"/>
    <property type="match status" value="1"/>
</dbReference>
<dbReference type="Pfam" id="PF20148">
    <property type="entry name" value="DUF6531"/>
    <property type="match status" value="1"/>
</dbReference>
<keyword evidence="5" id="KW-1185">Reference proteome</keyword>
<protein>
    <recommendedName>
        <fullName evidence="6">Type IV secretion protein Rhs</fullName>
    </recommendedName>
</protein>
<evidence type="ECO:0000313" key="4">
    <source>
        <dbReference type="EMBL" id="NML40368.1"/>
    </source>
</evidence>
<dbReference type="InterPro" id="IPR031325">
    <property type="entry name" value="RHS_repeat"/>
</dbReference>
<name>A0A848GXJ1_9BACT</name>
<dbReference type="EMBL" id="JABBGC010000003">
    <property type="protein sequence ID" value="NML40368.1"/>
    <property type="molecule type" value="Genomic_DNA"/>
</dbReference>
<feature type="domain" description="DUF6531" evidence="2">
    <location>
        <begin position="215"/>
        <end position="288"/>
    </location>
</feature>
<dbReference type="Proteomes" id="UP000583266">
    <property type="component" value="Unassembled WGS sequence"/>
</dbReference>
<evidence type="ECO:0000259" key="3">
    <source>
        <dbReference type="Pfam" id="PF25023"/>
    </source>
</evidence>
<reference evidence="4 5" key="1">
    <citation type="submission" date="2020-04" db="EMBL/GenBank/DDBJ databases">
        <title>Chitinophaga sp. G-6-1-13 sp. nov., isolated from soil.</title>
        <authorList>
            <person name="Dahal R.H."/>
            <person name="Chaudhary D.K."/>
        </authorList>
    </citation>
    <scope>NUCLEOTIDE SEQUENCE [LARGE SCALE GENOMIC DNA]</scope>
    <source>
        <strain evidence="4 5">G-6-1-13</strain>
    </source>
</reference>
<evidence type="ECO:0008006" key="6">
    <source>
        <dbReference type="Google" id="ProtNLM"/>
    </source>
</evidence>
<evidence type="ECO:0000256" key="1">
    <source>
        <dbReference type="ARBA" id="ARBA00022737"/>
    </source>
</evidence>
<keyword evidence="1" id="KW-0677">Repeat</keyword>
<feature type="domain" description="Teneurin-like YD-shell" evidence="3">
    <location>
        <begin position="1121"/>
        <end position="1211"/>
    </location>
</feature>
<accession>A0A848GXJ1</accession>
<dbReference type="Pfam" id="PF25023">
    <property type="entry name" value="TEN_YD-shell"/>
    <property type="match status" value="4"/>
</dbReference>
<organism evidence="4 5">
    <name type="scientific">Chitinophaga fulva</name>
    <dbReference type="NCBI Taxonomy" id="2728842"/>
    <lineage>
        <taxon>Bacteria</taxon>
        <taxon>Pseudomonadati</taxon>
        <taxon>Bacteroidota</taxon>
        <taxon>Chitinophagia</taxon>
        <taxon>Chitinophagales</taxon>
        <taxon>Chitinophagaceae</taxon>
        <taxon>Chitinophaga</taxon>
    </lineage>
</organism>
<dbReference type="CDD" id="cd14740">
    <property type="entry name" value="PAAR_4"/>
    <property type="match status" value="1"/>
</dbReference>
<dbReference type="InterPro" id="IPR006530">
    <property type="entry name" value="YD"/>
</dbReference>
<dbReference type="InterPro" id="IPR045351">
    <property type="entry name" value="DUF6531"/>
</dbReference>
<proteinExistence type="predicted"/>
<comment type="caution">
    <text evidence="4">The sequence shown here is derived from an EMBL/GenBank/DDBJ whole genome shotgun (WGS) entry which is preliminary data.</text>
</comment>
<evidence type="ECO:0000313" key="5">
    <source>
        <dbReference type="Proteomes" id="UP000583266"/>
    </source>
</evidence>
<gene>
    <name evidence="4" type="ORF">HHL17_24435</name>
</gene>